<feature type="compositionally biased region" description="Polar residues" evidence="1">
    <location>
        <begin position="133"/>
        <end position="147"/>
    </location>
</feature>
<accession>A0A6L2MQQ0</accession>
<gene>
    <name evidence="2" type="ORF">Tci_047657</name>
</gene>
<reference evidence="2" key="1">
    <citation type="journal article" date="2019" name="Sci. Rep.">
        <title>Draft genome of Tanacetum cinerariifolium, the natural source of mosquito coil.</title>
        <authorList>
            <person name="Yamashiro T."/>
            <person name="Shiraishi A."/>
            <person name="Satake H."/>
            <person name="Nakayama K."/>
        </authorList>
    </citation>
    <scope>NUCLEOTIDE SEQUENCE</scope>
</reference>
<evidence type="ECO:0000256" key="1">
    <source>
        <dbReference type="SAM" id="MobiDB-lite"/>
    </source>
</evidence>
<evidence type="ECO:0000313" key="2">
    <source>
        <dbReference type="EMBL" id="GEU75679.1"/>
    </source>
</evidence>
<dbReference type="AlphaFoldDB" id="A0A6L2MQQ0"/>
<dbReference type="EMBL" id="BKCJ010007129">
    <property type="protein sequence ID" value="GEU75679.1"/>
    <property type="molecule type" value="Genomic_DNA"/>
</dbReference>
<sequence length="265" mass="30356">MTITSYKTGSNRPFSAKNKMRIIIMEQPQRQADVYQDELCPPNKCYALMDANKKIDLDNPLKNKVGVGIKILIWMITDEMKLTEHYRMYAAVFVKSHDELKAKQNVQKVKEHLIAEEIEKLVEGAKNEENAKVDSTTIWQNDNQNDPGTRLDPRSNKKSSKVEITAKVQPVNVYEEEGELVRDDYELKRKDKGKHIEEIRNTPSRTTIRSPRIHSTLISSDTKKLQELTVNDPPPSYSIPSLSSSKLSAINRLLSLFKPKTGRFT</sequence>
<comment type="caution">
    <text evidence="2">The sequence shown here is derived from an EMBL/GenBank/DDBJ whole genome shotgun (WGS) entry which is preliminary data.</text>
</comment>
<proteinExistence type="predicted"/>
<feature type="region of interest" description="Disordered" evidence="1">
    <location>
        <begin position="132"/>
        <end position="162"/>
    </location>
</feature>
<organism evidence="2">
    <name type="scientific">Tanacetum cinerariifolium</name>
    <name type="common">Dalmatian daisy</name>
    <name type="synonym">Chrysanthemum cinerariifolium</name>
    <dbReference type="NCBI Taxonomy" id="118510"/>
    <lineage>
        <taxon>Eukaryota</taxon>
        <taxon>Viridiplantae</taxon>
        <taxon>Streptophyta</taxon>
        <taxon>Embryophyta</taxon>
        <taxon>Tracheophyta</taxon>
        <taxon>Spermatophyta</taxon>
        <taxon>Magnoliopsida</taxon>
        <taxon>eudicotyledons</taxon>
        <taxon>Gunneridae</taxon>
        <taxon>Pentapetalae</taxon>
        <taxon>asterids</taxon>
        <taxon>campanulids</taxon>
        <taxon>Asterales</taxon>
        <taxon>Asteraceae</taxon>
        <taxon>Asteroideae</taxon>
        <taxon>Anthemideae</taxon>
        <taxon>Anthemidinae</taxon>
        <taxon>Tanacetum</taxon>
    </lineage>
</organism>
<protein>
    <submittedName>
        <fullName evidence="2">Uncharacterized protein</fullName>
    </submittedName>
</protein>
<name>A0A6L2MQQ0_TANCI</name>